<dbReference type="InterPro" id="IPR050765">
    <property type="entry name" value="Riboflavin_Biosynth_HTPR"/>
</dbReference>
<dbReference type="InterPro" id="IPR024072">
    <property type="entry name" value="DHFR-like_dom_sf"/>
</dbReference>
<dbReference type="RefSeq" id="WP_152276228.1">
    <property type="nucleotide sequence ID" value="NZ_WEKV01000006.1"/>
</dbReference>
<dbReference type="SUPFAM" id="SSF53597">
    <property type="entry name" value="Dihydrofolate reductase-like"/>
    <property type="match status" value="1"/>
</dbReference>
<dbReference type="EMBL" id="WEKV01000006">
    <property type="protein sequence ID" value="KAB7786704.1"/>
    <property type="molecule type" value="Genomic_DNA"/>
</dbReference>
<evidence type="ECO:0000313" key="6">
    <source>
        <dbReference type="Proteomes" id="UP000469949"/>
    </source>
</evidence>
<feature type="domain" description="Bacterial bifunctional deaminase-reductase C-terminal" evidence="4">
    <location>
        <begin position="3"/>
        <end position="221"/>
    </location>
</feature>
<dbReference type="Gene3D" id="3.40.430.10">
    <property type="entry name" value="Dihydrofolate Reductase, subunit A"/>
    <property type="match status" value="1"/>
</dbReference>
<organism evidence="5 6">
    <name type="scientific">Methylorubrum populi</name>
    <dbReference type="NCBI Taxonomy" id="223967"/>
    <lineage>
        <taxon>Bacteria</taxon>
        <taxon>Pseudomonadati</taxon>
        <taxon>Pseudomonadota</taxon>
        <taxon>Alphaproteobacteria</taxon>
        <taxon>Hyphomicrobiales</taxon>
        <taxon>Methylobacteriaceae</taxon>
        <taxon>Methylorubrum</taxon>
    </lineage>
</organism>
<dbReference type="Proteomes" id="UP000469949">
    <property type="component" value="Unassembled WGS sequence"/>
</dbReference>
<accession>A0A833JAT3</accession>
<dbReference type="AlphaFoldDB" id="A0A833JAT3"/>
<name>A0A833JAT3_9HYPH</name>
<keyword evidence="2" id="KW-0521">NADP</keyword>
<dbReference type="GO" id="GO:0008703">
    <property type="term" value="F:5-amino-6-(5-phosphoribosylamino)uracil reductase activity"/>
    <property type="evidence" value="ECO:0007669"/>
    <property type="project" value="InterPro"/>
</dbReference>
<dbReference type="GO" id="GO:0009231">
    <property type="term" value="P:riboflavin biosynthetic process"/>
    <property type="evidence" value="ECO:0007669"/>
    <property type="project" value="InterPro"/>
</dbReference>
<dbReference type="Pfam" id="PF01872">
    <property type="entry name" value="RibD_C"/>
    <property type="match status" value="1"/>
</dbReference>
<evidence type="ECO:0000259" key="4">
    <source>
        <dbReference type="Pfam" id="PF01872"/>
    </source>
</evidence>
<gene>
    <name evidence="5" type="ORF">F8B43_1058</name>
</gene>
<reference evidence="5 6" key="1">
    <citation type="submission" date="2019-10" db="EMBL/GenBank/DDBJ databases">
        <title>Draft Genome Sequence of the Caffeine Degrading Methylotroph Methylorubrum populi PINKEL.</title>
        <authorList>
            <person name="Dawson S.C."/>
            <person name="Zhang X."/>
            <person name="Wright M.E."/>
            <person name="Sharma G."/>
            <person name="Langner J.T."/>
            <person name="Ditty J.L."/>
            <person name="Subuyuj G.A."/>
        </authorList>
    </citation>
    <scope>NUCLEOTIDE SEQUENCE [LARGE SCALE GENOMIC DNA]</scope>
    <source>
        <strain evidence="5 6">Pinkel</strain>
    </source>
</reference>
<evidence type="ECO:0000313" key="5">
    <source>
        <dbReference type="EMBL" id="KAB7786704.1"/>
    </source>
</evidence>
<evidence type="ECO:0000256" key="3">
    <source>
        <dbReference type="ARBA" id="ARBA00023002"/>
    </source>
</evidence>
<keyword evidence="3" id="KW-0560">Oxidoreductase</keyword>
<comment type="pathway">
    <text evidence="1">Cofactor biosynthesis; riboflavin biosynthesis.</text>
</comment>
<dbReference type="InterPro" id="IPR002734">
    <property type="entry name" value="RibDG_C"/>
</dbReference>
<proteinExistence type="predicted"/>
<sequence>MRPYVICHMMGPLDGELLVDRWSPSTGRPAEALIAEYDRVHEALEGDAWIAGRAVGAEFAEGQPHPPEPVPAVERPLHVARAGAEEYAVLIDPHGKLHWTGPETYGAPLVMVLGRDVPDAHLAELAADGISYIVSEQPEIDLGRTLEALSANFGVRRLILEGGAHTNAAFLKAGLVDEISLVLFPAIGGHSGSQTLFEAGEDGLADRVRLSLVSAEVRQAGAVALRYRVAYPPA</sequence>
<protein>
    <recommendedName>
        <fullName evidence="4">Bacterial bifunctional deaminase-reductase C-terminal domain-containing protein</fullName>
    </recommendedName>
</protein>
<dbReference type="PANTHER" id="PTHR38011">
    <property type="entry name" value="DIHYDROFOLATE REDUCTASE FAMILY PROTEIN (AFU_ORTHOLOGUE AFUA_8G06820)"/>
    <property type="match status" value="1"/>
</dbReference>
<comment type="caution">
    <text evidence="5">The sequence shown here is derived from an EMBL/GenBank/DDBJ whole genome shotgun (WGS) entry which is preliminary data.</text>
</comment>
<evidence type="ECO:0000256" key="1">
    <source>
        <dbReference type="ARBA" id="ARBA00005104"/>
    </source>
</evidence>
<dbReference type="PANTHER" id="PTHR38011:SF7">
    <property type="entry name" value="2,5-DIAMINO-6-RIBOSYLAMINO-4(3H)-PYRIMIDINONE 5'-PHOSPHATE REDUCTASE"/>
    <property type="match status" value="1"/>
</dbReference>
<evidence type="ECO:0000256" key="2">
    <source>
        <dbReference type="ARBA" id="ARBA00022857"/>
    </source>
</evidence>